<keyword evidence="2" id="KW-1185">Reference proteome</keyword>
<evidence type="ECO:0000313" key="1">
    <source>
        <dbReference type="EMBL" id="QQP49004.1"/>
    </source>
</evidence>
<dbReference type="OrthoDB" id="7462577at2759"/>
<gene>
    <name evidence="1" type="ORF">FKW44_009510</name>
</gene>
<organism evidence="1 2">
    <name type="scientific">Caligus rogercresseyi</name>
    <name type="common">Sea louse</name>
    <dbReference type="NCBI Taxonomy" id="217165"/>
    <lineage>
        <taxon>Eukaryota</taxon>
        <taxon>Metazoa</taxon>
        <taxon>Ecdysozoa</taxon>
        <taxon>Arthropoda</taxon>
        <taxon>Crustacea</taxon>
        <taxon>Multicrustacea</taxon>
        <taxon>Hexanauplia</taxon>
        <taxon>Copepoda</taxon>
        <taxon>Siphonostomatoida</taxon>
        <taxon>Caligidae</taxon>
        <taxon>Caligus</taxon>
    </lineage>
</organism>
<sequence length="52" mass="6087">MRFEEVEPEEDVVVKNNPSVKNYFVTSKNPKAKVVSTHSFFKDRNLITPNEF</sequence>
<dbReference type="EMBL" id="CP045895">
    <property type="protein sequence ID" value="QQP49004.1"/>
    <property type="molecule type" value="Genomic_DNA"/>
</dbReference>
<dbReference type="Proteomes" id="UP000595437">
    <property type="component" value="Chromosome 6"/>
</dbReference>
<reference evidence="2" key="1">
    <citation type="submission" date="2021-01" db="EMBL/GenBank/DDBJ databases">
        <title>Caligus Genome Assembly.</title>
        <authorList>
            <person name="Gallardo-Escarate C."/>
        </authorList>
    </citation>
    <scope>NUCLEOTIDE SEQUENCE [LARGE SCALE GENOMIC DNA]</scope>
</reference>
<accession>A0A7T8HFF2</accession>
<proteinExistence type="predicted"/>
<protein>
    <submittedName>
        <fullName evidence="1">Uncharacterized protein</fullName>
    </submittedName>
</protein>
<dbReference type="AlphaFoldDB" id="A0A7T8HFF2"/>
<evidence type="ECO:0000313" key="2">
    <source>
        <dbReference type="Proteomes" id="UP000595437"/>
    </source>
</evidence>
<name>A0A7T8HFF2_CALRO</name>